<feature type="compositionally biased region" description="Basic residues" evidence="2">
    <location>
        <begin position="379"/>
        <end position="397"/>
    </location>
</feature>
<dbReference type="EnsemblPlants" id="Pp3c16_17440V3.6">
    <property type="protein sequence ID" value="Pp3c16_17440V3.6"/>
    <property type="gene ID" value="Pp3c16_17440"/>
</dbReference>
<dbReference type="Gramene" id="Pp3c16_17440V3.3">
    <property type="protein sequence ID" value="Pp3c16_17440V3.3"/>
    <property type="gene ID" value="Pp3c16_17440"/>
</dbReference>
<keyword evidence="1" id="KW-0863">Zinc-finger</keyword>
<dbReference type="Gramene" id="Pp3c16_17440V3.6">
    <property type="protein sequence ID" value="Pp3c16_17440V3.6"/>
    <property type="gene ID" value="Pp3c16_17440"/>
</dbReference>
<keyword evidence="6" id="KW-1185">Reference proteome</keyword>
<evidence type="ECO:0000313" key="4">
    <source>
        <dbReference type="EMBL" id="PNR38016.1"/>
    </source>
</evidence>
<evidence type="ECO:0000256" key="1">
    <source>
        <dbReference type="PROSITE-ProRule" id="PRU00453"/>
    </source>
</evidence>
<keyword evidence="1" id="KW-0479">Metal-binding</keyword>
<dbReference type="Gramene" id="Pp3c16_17440V3.1">
    <property type="protein sequence ID" value="Pp3c16_17440V3.1"/>
    <property type="gene ID" value="Pp3c16_17440"/>
</dbReference>
<dbReference type="EnsemblPlants" id="Pp3c16_17440V3.5">
    <property type="protein sequence ID" value="Pp3c16_17440V3.5"/>
    <property type="gene ID" value="Pp3c16_17440"/>
</dbReference>
<dbReference type="PaxDb" id="3218-PP1S81_34V6.2"/>
<dbReference type="AlphaFoldDB" id="A0A2K1J917"/>
<evidence type="ECO:0000259" key="3">
    <source>
        <dbReference type="PROSITE" id="PS51083"/>
    </source>
</evidence>
<keyword evidence="1" id="KW-0862">Zinc</keyword>
<dbReference type="GeneID" id="112293862"/>
<gene>
    <name evidence="5" type="primary">LOC112293862</name>
    <name evidence="4" type="ORF">PHYPA_021127</name>
</gene>
<dbReference type="EMBL" id="ABEU02000016">
    <property type="protein sequence ID" value="PNR38016.1"/>
    <property type="molecule type" value="Genomic_DNA"/>
</dbReference>
<feature type="region of interest" description="Disordered" evidence="2">
    <location>
        <begin position="365"/>
        <end position="397"/>
    </location>
</feature>
<evidence type="ECO:0000313" key="5">
    <source>
        <dbReference type="EnsemblPlants" id="Pp3c16_17440V3.1"/>
    </source>
</evidence>
<protein>
    <recommendedName>
        <fullName evidence="3">HIT-type domain-containing protein</fullName>
    </recommendedName>
</protein>
<dbReference type="EnsemblPlants" id="Pp3c16_17440V3.3">
    <property type="protein sequence ID" value="Pp3c16_17440V3.3"/>
    <property type="gene ID" value="Pp3c16_17440"/>
</dbReference>
<dbReference type="PANTHER" id="PTHR15555">
    <property type="entry name" value="ZINC FINGER HIT DOMAIN CONTAINING PROTEIN 2 PROTEIN FON -RELATED"/>
    <property type="match status" value="1"/>
</dbReference>
<dbReference type="STRING" id="3218.A0A2K1J917"/>
<dbReference type="Gene3D" id="3.30.60.190">
    <property type="match status" value="1"/>
</dbReference>
<feature type="compositionally biased region" description="Polar residues" evidence="2">
    <location>
        <begin position="365"/>
        <end position="376"/>
    </location>
</feature>
<dbReference type="PANTHER" id="PTHR15555:SF0">
    <property type="entry name" value="ZINC FINGER HIT DOMAIN-CONTAINING PROTEIN 2"/>
    <property type="match status" value="1"/>
</dbReference>
<dbReference type="InterPro" id="IPR039646">
    <property type="entry name" value="ZNHIT2"/>
</dbReference>
<organism evidence="4">
    <name type="scientific">Physcomitrium patens</name>
    <name type="common">Spreading-leaved earth moss</name>
    <name type="synonym">Physcomitrella patens</name>
    <dbReference type="NCBI Taxonomy" id="3218"/>
    <lineage>
        <taxon>Eukaryota</taxon>
        <taxon>Viridiplantae</taxon>
        <taxon>Streptophyta</taxon>
        <taxon>Embryophyta</taxon>
        <taxon>Bryophyta</taxon>
        <taxon>Bryophytina</taxon>
        <taxon>Bryopsida</taxon>
        <taxon>Funariidae</taxon>
        <taxon>Funariales</taxon>
        <taxon>Funariaceae</taxon>
        <taxon>Physcomitrium</taxon>
    </lineage>
</organism>
<dbReference type="FunCoup" id="A0A2K1J917">
    <property type="interactions" value="2121"/>
</dbReference>
<dbReference type="CDD" id="cd23024">
    <property type="entry name" value="zf-HIT_ZNHIT2-3"/>
    <property type="match status" value="1"/>
</dbReference>
<reference evidence="5" key="3">
    <citation type="submission" date="2020-12" db="UniProtKB">
        <authorList>
            <consortium name="EnsemblPlants"/>
        </authorList>
    </citation>
    <scope>IDENTIFICATION</scope>
</reference>
<name>A0A2K1J917_PHYPA</name>
<reference evidence="4 6" key="2">
    <citation type="journal article" date="2018" name="Plant J.">
        <title>The Physcomitrella patens chromosome-scale assembly reveals moss genome structure and evolution.</title>
        <authorList>
            <person name="Lang D."/>
            <person name="Ullrich K.K."/>
            <person name="Murat F."/>
            <person name="Fuchs J."/>
            <person name="Jenkins J."/>
            <person name="Haas F.B."/>
            <person name="Piednoel M."/>
            <person name="Gundlach H."/>
            <person name="Van Bel M."/>
            <person name="Meyberg R."/>
            <person name="Vives C."/>
            <person name="Morata J."/>
            <person name="Symeonidi A."/>
            <person name="Hiss M."/>
            <person name="Muchero W."/>
            <person name="Kamisugi Y."/>
            <person name="Saleh O."/>
            <person name="Blanc G."/>
            <person name="Decker E.L."/>
            <person name="van Gessel N."/>
            <person name="Grimwood J."/>
            <person name="Hayes R.D."/>
            <person name="Graham S.W."/>
            <person name="Gunter L.E."/>
            <person name="McDaniel S.F."/>
            <person name="Hoernstein S.N.W."/>
            <person name="Larsson A."/>
            <person name="Li F.W."/>
            <person name="Perroud P.F."/>
            <person name="Phillips J."/>
            <person name="Ranjan P."/>
            <person name="Rokshar D.S."/>
            <person name="Rothfels C.J."/>
            <person name="Schneider L."/>
            <person name="Shu S."/>
            <person name="Stevenson D.W."/>
            <person name="Thummler F."/>
            <person name="Tillich M."/>
            <person name="Villarreal Aguilar J.C."/>
            <person name="Widiez T."/>
            <person name="Wong G.K."/>
            <person name="Wymore A."/>
            <person name="Zhang Y."/>
            <person name="Zimmer A.D."/>
            <person name="Quatrano R.S."/>
            <person name="Mayer K.F.X."/>
            <person name="Goodstein D."/>
            <person name="Casacuberta J.M."/>
            <person name="Vandepoele K."/>
            <person name="Reski R."/>
            <person name="Cuming A.C."/>
            <person name="Tuskan G.A."/>
            <person name="Maumus F."/>
            <person name="Salse J."/>
            <person name="Schmutz J."/>
            <person name="Rensing S.A."/>
        </authorList>
    </citation>
    <scope>NUCLEOTIDE SEQUENCE [LARGE SCALE GENOMIC DNA]</scope>
    <source>
        <strain evidence="5 6">cv. Gransden 2004</strain>
    </source>
</reference>
<dbReference type="Gramene" id="Pp3c16_17440V3.5">
    <property type="protein sequence ID" value="Pp3c16_17440V3.5"/>
    <property type="gene ID" value="Pp3c16_17440"/>
</dbReference>
<accession>A0A2K1J917</accession>
<dbReference type="Proteomes" id="UP000006727">
    <property type="component" value="Chromosome 16"/>
</dbReference>
<dbReference type="GO" id="GO:0008270">
    <property type="term" value="F:zinc ion binding"/>
    <property type="evidence" value="ECO:0007669"/>
    <property type="project" value="UniProtKB-UniRule"/>
</dbReference>
<dbReference type="EnsemblPlants" id="Pp3c16_17440V3.1">
    <property type="protein sequence ID" value="Pp3c16_17440V3.1"/>
    <property type="gene ID" value="Pp3c16_17440"/>
</dbReference>
<dbReference type="PROSITE" id="PS51083">
    <property type="entry name" value="ZF_HIT"/>
    <property type="match status" value="1"/>
</dbReference>
<proteinExistence type="predicted"/>
<reference evidence="4 6" key="1">
    <citation type="journal article" date="2008" name="Science">
        <title>The Physcomitrella genome reveals evolutionary insights into the conquest of land by plants.</title>
        <authorList>
            <person name="Rensing S."/>
            <person name="Lang D."/>
            <person name="Zimmer A."/>
            <person name="Terry A."/>
            <person name="Salamov A."/>
            <person name="Shapiro H."/>
            <person name="Nishiyama T."/>
            <person name="Perroud P.-F."/>
            <person name="Lindquist E."/>
            <person name="Kamisugi Y."/>
            <person name="Tanahashi T."/>
            <person name="Sakakibara K."/>
            <person name="Fujita T."/>
            <person name="Oishi K."/>
            <person name="Shin-I T."/>
            <person name="Kuroki Y."/>
            <person name="Toyoda A."/>
            <person name="Suzuki Y."/>
            <person name="Hashimoto A."/>
            <person name="Yamaguchi K."/>
            <person name="Sugano A."/>
            <person name="Kohara Y."/>
            <person name="Fujiyama A."/>
            <person name="Anterola A."/>
            <person name="Aoki S."/>
            <person name="Ashton N."/>
            <person name="Barbazuk W.B."/>
            <person name="Barker E."/>
            <person name="Bennetzen J."/>
            <person name="Bezanilla M."/>
            <person name="Blankenship R."/>
            <person name="Cho S.H."/>
            <person name="Dutcher S."/>
            <person name="Estelle M."/>
            <person name="Fawcett J.A."/>
            <person name="Gundlach H."/>
            <person name="Hanada K."/>
            <person name="Heyl A."/>
            <person name="Hicks K.A."/>
            <person name="Hugh J."/>
            <person name="Lohr M."/>
            <person name="Mayer K."/>
            <person name="Melkozernov A."/>
            <person name="Murata T."/>
            <person name="Nelson D."/>
            <person name="Pils B."/>
            <person name="Prigge M."/>
            <person name="Reiss B."/>
            <person name="Renner T."/>
            <person name="Rombauts S."/>
            <person name="Rushton P."/>
            <person name="Sanderfoot A."/>
            <person name="Schween G."/>
            <person name="Shiu S.-H."/>
            <person name="Stueber K."/>
            <person name="Theodoulou F.L."/>
            <person name="Tu H."/>
            <person name="Van de Peer Y."/>
            <person name="Verrier P.J."/>
            <person name="Waters E."/>
            <person name="Wood A."/>
            <person name="Yang L."/>
            <person name="Cove D."/>
            <person name="Cuming A."/>
            <person name="Hasebe M."/>
            <person name="Lucas S."/>
            <person name="Mishler D.B."/>
            <person name="Reski R."/>
            <person name="Grigoriev I."/>
            <person name="Quatrano R.S."/>
            <person name="Boore J.L."/>
        </authorList>
    </citation>
    <scope>NUCLEOTIDE SEQUENCE [LARGE SCALE GENOMIC DNA]</scope>
    <source>
        <strain evidence="5 6">cv. Gransden 2004</strain>
    </source>
</reference>
<dbReference type="SUPFAM" id="SSF144232">
    <property type="entry name" value="HIT/MYND zinc finger-like"/>
    <property type="match status" value="1"/>
</dbReference>
<dbReference type="RefSeq" id="XP_024399555.1">
    <property type="nucleotide sequence ID" value="XM_024543787.2"/>
</dbReference>
<dbReference type="Pfam" id="PF04438">
    <property type="entry name" value="zf-HIT"/>
    <property type="match status" value="1"/>
</dbReference>
<evidence type="ECO:0000313" key="6">
    <source>
        <dbReference type="Proteomes" id="UP000006727"/>
    </source>
</evidence>
<dbReference type="InterPro" id="IPR007529">
    <property type="entry name" value="Znf_HIT"/>
</dbReference>
<feature type="domain" description="HIT-type" evidence="3">
    <location>
        <begin position="21"/>
        <end position="53"/>
    </location>
</feature>
<evidence type="ECO:0000256" key="2">
    <source>
        <dbReference type="SAM" id="MobiDB-lite"/>
    </source>
</evidence>
<sequence length="474" mass="52670">MSDLSESKSVGINVSEQRLICRVCTRNFSQYTCPRCNIRYCSLQCYKKHSVRCTEQFARENVLEEMKGLNVTPESKQRMLEALQRIHFDDEGRSVFEDDYMQVLNGEGEEPSEIGFDTEELLSEDTLQSLQEGVSISFEDLSASEKKAFMRAVAAGKFSHLIKPWDPWWTHPLAHNISLTKSGMQLVQPLEEQTPKEVTSLDEEALSDSGGEILSASSDIPSPLDTPLQVIKDLTAKQPSPLLGVHLTEVIYGYCFTLRLFNGDWGSDPLDAALVLLCIAKVLGVGSTPESVSAALAGCLESVCSPSFKHAGGYRFGSSLFDDTALLLRLKREGILCALADAYRLIDCAVKDLKTHVKNKEGSSTAILKEGSSSAPPKSRVKHEKKGYSKRRSSNSRRLRTAQKKLYFMICWVNEQASEIFDDLVGLVQKEKSMLIVEVGTRELETISSNNEVKVKEAAKEVATPSRKLLIQEI</sequence>